<keyword evidence="3" id="KW-1185">Reference proteome</keyword>
<dbReference type="EMBL" id="JAUSVK010000001">
    <property type="protein sequence ID" value="MDQ0394676.1"/>
    <property type="molecule type" value="Genomic_DNA"/>
</dbReference>
<evidence type="ECO:0000313" key="3">
    <source>
        <dbReference type="Proteomes" id="UP001237448"/>
    </source>
</evidence>
<evidence type="ECO:0000313" key="2">
    <source>
        <dbReference type="EMBL" id="MDQ0394676.1"/>
    </source>
</evidence>
<feature type="compositionally biased region" description="Basic and acidic residues" evidence="1">
    <location>
        <begin position="91"/>
        <end position="114"/>
    </location>
</feature>
<gene>
    <name evidence="2" type="ORF">J3R73_004468</name>
</gene>
<sequence length="114" mass="12475">MAEADAFMGAMQSAIFLLPNGRRWRGAPDEGLTFDNSNTAIELSSLKFRPSSPCRYPKHFRRKCGVPAREKALDPLGLPPAAVGAHPPAPRGEEGRTGRPRSREGNRSLRSDFS</sequence>
<evidence type="ECO:0000256" key="1">
    <source>
        <dbReference type="SAM" id="MobiDB-lite"/>
    </source>
</evidence>
<reference evidence="2 3" key="1">
    <citation type="submission" date="2023-07" db="EMBL/GenBank/DDBJ databases">
        <title>Genomic Encyclopedia of Type Strains, Phase IV (KMG-IV): sequencing the most valuable type-strain genomes for metagenomic binning, comparative biology and taxonomic classification.</title>
        <authorList>
            <person name="Goeker M."/>
        </authorList>
    </citation>
    <scope>NUCLEOTIDE SEQUENCE [LARGE SCALE GENOMIC DNA]</scope>
    <source>
        <strain evidence="2 3">DSM 5896</strain>
    </source>
</reference>
<proteinExistence type="predicted"/>
<dbReference type="Proteomes" id="UP001237448">
    <property type="component" value="Unassembled WGS sequence"/>
</dbReference>
<comment type="caution">
    <text evidence="2">The sequence shown here is derived from an EMBL/GenBank/DDBJ whole genome shotgun (WGS) entry which is preliminary data.</text>
</comment>
<name>A0ABU0FJ91_9HYPH</name>
<protein>
    <submittedName>
        <fullName evidence="2">Uncharacterized protein</fullName>
    </submittedName>
</protein>
<feature type="region of interest" description="Disordered" evidence="1">
    <location>
        <begin position="71"/>
        <end position="114"/>
    </location>
</feature>
<organism evidence="2 3">
    <name type="scientific">Labrys monachus</name>
    <dbReference type="NCBI Taxonomy" id="217067"/>
    <lineage>
        <taxon>Bacteria</taxon>
        <taxon>Pseudomonadati</taxon>
        <taxon>Pseudomonadota</taxon>
        <taxon>Alphaproteobacteria</taxon>
        <taxon>Hyphomicrobiales</taxon>
        <taxon>Xanthobacteraceae</taxon>
        <taxon>Labrys</taxon>
    </lineage>
</organism>
<feature type="compositionally biased region" description="Low complexity" evidence="1">
    <location>
        <begin position="74"/>
        <end position="86"/>
    </location>
</feature>
<accession>A0ABU0FJ91</accession>